<dbReference type="Proteomes" id="UP001221558">
    <property type="component" value="Chromosome"/>
</dbReference>
<comment type="similarity">
    <text evidence="2 4">Belongs to the class-III pyridoxal-phosphate-dependent aminotransferase family.</text>
</comment>
<dbReference type="PROSITE" id="PS00600">
    <property type="entry name" value="AA_TRANSFER_CLASS_3"/>
    <property type="match status" value="1"/>
</dbReference>
<dbReference type="Gene3D" id="3.90.1150.10">
    <property type="entry name" value="Aspartate Aminotransferase, domain 1"/>
    <property type="match status" value="1"/>
</dbReference>
<organism evidence="5 6">
    <name type="scientific">Sphingobacterium oryzagri</name>
    <dbReference type="NCBI Taxonomy" id="3025669"/>
    <lineage>
        <taxon>Bacteria</taxon>
        <taxon>Pseudomonadati</taxon>
        <taxon>Bacteroidota</taxon>
        <taxon>Sphingobacteriia</taxon>
        <taxon>Sphingobacteriales</taxon>
        <taxon>Sphingobacteriaceae</taxon>
        <taxon>Sphingobacterium</taxon>
    </lineage>
</organism>
<dbReference type="InterPro" id="IPR049704">
    <property type="entry name" value="Aminotrans_3_PPA_site"/>
</dbReference>
<gene>
    <name evidence="5" type="ORF">PQ465_14225</name>
</gene>
<dbReference type="InterPro" id="IPR005814">
    <property type="entry name" value="Aminotrans_3"/>
</dbReference>
<proteinExistence type="inferred from homology"/>
<evidence type="ECO:0000256" key="4">
    <source>
        <dbReference type="RuleBase" id="RU003560"/>
    </source>
</evidence>
<name>A0ABY7WCS9_9SPHI</name>
<dbReference type="RefSeq" id="WP_274266188.1">
    <property type="nucleotide sequence ID" value="NZ_CP117880.1"/>
</dbReference>
<accession>A0ABY7WCS9</accession>
<evidence type="ECO:0000256" key="1">
    <source>
        <dbReference type="ARBA" id="ARBA00001933"/>
    </source>
</evidence>
<dbReference type="CDD" id="cd00610">
    <property type="entry name" value="OAT_like"/>
    <property type="match status" value="1"/>
</dbReference>
<dbReference type="SUPFAM" id="SSF53383">
    <property type="entry name" value="PLP-dependent transferases"/>
    <property type="match status" value="1"/>
</dbReference>
<dbReference type="InterPro" id="IPR015421">
    <property type="entry name" value="PyrdxlP-dep_Trfase_major"/>
</dbReference>
<evidence type="ECO:0000313" key="6">
    <source>
        <dbReference type="Proteomes" id="UP001221558"/>
    </source>
</evidence>
<comment type="cofactor">
    <cofactor evidence="1">
        <name>pyridoxal 5'-phosphate</name>
        <dbReference type="ChEBI" id="CHEBI:597326"/>
    </cofactor>
</comment>
<dbReference type="PANTHER" id="PTHR43094">
    <property type="entry name" value="AMINOTRANSFERASE"/>
    <property type="match status" value="1"/>
</dbReference>
<evidence type="ECO:0000256" key="3">
    <source>
        <dbReference type="ARBA" id="ARBA00022898"/>
    </source>
</evidence>
<dbReference type="InterPro" id="IPR015424">
    <property type="entry name" value="PyrdxlP-dep_Trfase"/>
</dbReference>
<evidence type="ECO:0000313" key="5">
    <source>
        <dbReference type="EMBL" id="WDF67459.1"/>
    </source>
</evidence>
<protein>
    <submittedName>
        <fullName evidence="5">Aspartate aminotransferase family protein</fullName>
    </submittedName>
</protein>
<sequence>MDTAYLDTEGDTNLNEARQAWDNNISTGETREILRRDEDCFLHQALSTPCLDVLRSSNDIYLYNEAGKSYMDFHGNNVHQLGYNNRYIIERVKAQLDSLAFCPRRFTNRPIVALAERLIALTNQALTRVLFAPGGTSAISMALKIARVYTGKHKTIALYDSFHGASMDSIALGGEEVFQRGLGPLLPGSLHVPPVDTYRGLWYKAEQEQADLAYADYLEYVLHKEGDIGAFVLETVRSTTVHVPSKAYWKRVREICDRYGVLLILDEIPIGMGRTGTMFAYEQTGIEPDILVLGKGLGAGIMPLAAIVCKEIYNVAADISLGHFTHEKSPLGAAAALAALDFMEQEKTLAHVQVLSAYMQSRLLSFKEKYSIVGDVRGVGLLWAVELVNDRSTKEKATTAATDVLYGCLHNGLSLKVSDGNILSLYPPLIITKDALAAALDILEAALATVILKEGASHA</sequence>
<keyword evidence="5" id="KW-0808">Transferase</keyword>
<dbReference type="Pfam" id="PF00202">
    <property type="entry name" value="Aminotran_3"/>
    <property type="match status" value="1"/>
</dbReference>
<dbReference type="InterPro" id="IPR015422">
    <property type="entry name" value="PyrdxlP-dep_Trfase_small"/>
</dbReference>
<reference evidence="5 6" key="1">
    <citation type="submission" date="2023-02" db="EMBL/GenBank/DDBJ databases">
        <title>Genome sequence of Sphingobacterium sp. KACC 22765.</title>
        <authorList>
            <person name="Kim S."/>
            <person name="Heo J."/>
            <person name="Kwon S.-W."/>
        </authorList>
    </citation>
    <scope>NUCLEOTIDE SEQUENCE [LARGE SCALE GENOMIC DNA]</scope>
    <source>
        <strain evidence="5 6">KACC 22765</strain>
    </source>
</reference>
<dbReference type="GO" id="GO:0008483">
    <property type="term" value="F:transaminase activity"/>
    <property type="evidence" value="ECO:0007669"/>
    <property type="project" value="UniProtKB-KW"/>
</dbReference>
<dbReference type="EMBL" id="CP117880">
    <property type="protein sequence ID" value="WDF67459.1"/>
    <property type="molecule type" value="Genomic_DNA"/>
</dbReference>
<dbReference type="Gene3D" id="3.40.640.10">
    <property type="entry name" value="Type I PLP-dependent aspartate aminotransferase-like (Major domain)"/>
    <property type="match status" value="1"/>
</dbReference>
<dbReference type="NCBIfam" id="NF004755">
    <property type="entry name" value="PRK06082.1"/>
    <property type="match status" value="1"/>
</dbReference>
<keyword evidence="6" id="KW-1185">Reference proteome</keyword>
<dbReference type="PIRSF" id="PIRSF000521">
    <property type="entry name" value="Transaminase_4ab_Lys_Orn"/>
    <property type="match status" value="1"/>
</dbReference>
<evidence type="ECO:0000256" key="2">
    <source>
        <dbReference type="ARBA" id="ARBA00008954"/>
    </source>
</evidence>
<keyword evidence="3 4" id="KW-0663">Pyridoxal phosphate</keyword>
<keyword evidence="5" id="KW-0032">Aminotransferase</keyword>
<dbReference type="PANTHER" id="PTHR43094:SF1">
    <property type="entry name" value="AMINOTRANSFERASE CLASS-III"/>
    <property type="match status" value="1"/>
</dbReference>